<protein>
    <submittedName>
        <fullName evidence="2">Uncharacterized protein</fullName>
    </submittedName>
</protein>
<evidence type="ECO:0000256" key="1">
    <source>
        <dbReference type="SAM" id="MobiDB-lite"/>
    </source>
</evidence>
<feature type="non-terminal residue" evidence="2">
    <location>
        <position position="1"/>
    </location>
</feature>
<feature type="region of interest" description="Disordered" evidence="1">
    <location>
        <begin position="1"/>
        <end position="21"/>
    </location>
</feature>
<comment type="caution">
    <text evidence="2">The sequence shown here is derived from an EMBL/GenBank/DDBJ whole genome shotgun (WGS) entry which is preliminary data.</text>
</comment>
<dbReference type="AlphaFoldDB" id="X0T7K3"/>
<evidence type="ECO:0000313" key="2">
    <source>
        <dbReference type="EMBL" id="GAF89194.1"/>
    </source>
</evidence>
<accession>X0T7K3</accession>
<proteinExistence type="predicted"/>
<reference evidence="2" key="1">
    <citation type="journal article" date="2014" name="Front. Microbiol.">
        <title>High frequency of phylogenetically diverse reductive dehalogenase-homologous genes in deep subseafloor sedimentary metagenomes.</title>
        <authorList>
            <person name="Kawai M."/>
            <person name="Futagami T."/>
            <person name="Toyoda A."/>
            <person name="Takaki Y."/>
            <person name="Nishi S."/>
            <person name="Hori S."/>
            <person name="Arai W."/>
            <person name="Tsubouchi T."/>
            <person name="Morono Y."/>
            <person name="Uchiyama I."/>
            <person name="Ito T."/>
            <person name="Fujiyama A."/>
            <person name="Inagaki F."/>
            <person name="Takami H."/>
        </authorList>
    </citation>
    <scope>NUCLEOTIDE SEQUENCE</scope>
    <source>
        <strain evidence="2">Expedition CK06-06</strain>
    </source>
</reference>
<dbReference type="EMBL" id="BARS01010052">
    <property type="protein sequence ID" value="GAF89194.1"/>
    <property type="molecule type" value="Genomic_DNA"/>
</dbReference>
<organism evidence="2">
    <name type="scientific">marine sediment metagenome</name>
    <dbReference type="NCBI Taxonomy" id="412755"/>
    <lineage>
        <taxon>unclassified sequences</taxon>
        <taxon>metagenomes</taxon>
        <taxon>ecological metagenomes</taxon>
    </lineage>
</organism>
<sequence>GNWTADETVPPNATLATDWPGGSGDSEYDYMAPRLGNWASDSWGTGSNNWVDNCERVLRKMTSWSRLTTGKSGKLDLWLLNEDLLTDYGNKQAAKHHIAVTSNQEMIELGFPEGYMQEGVPLRTEFGVPAETGYGINADKMQLLCLYNELFATKGPEEDIRNVCWLWRIGFFGNWRFTSPKFFSKIYPYAAA</sequence>
<gene>
    <name evidence="2" type="ORF">S01H1_18749</name>
</gene>
<name>X0T7K3_9ZZZZ</name>